<reference evidence="4 5" key="1">
    <citation type="journal article" date="2016" name="Mol. Biol. Evol.">
        <title>Comparative Genomics of Early-Diverging Mushroom-Forming Fungi Provides Insights into the Origins of Lignocellulose Decay Capabilities.</title>
        <authorList>
            <person name="Nagy L.G."/>
            <person name="Riley R."/>
            <person name="Tritt A."/>
            <person name="Adam C."/>
            <person name="Daum C."/>
            <person name="Floudas D."/>
            <person name="Sun H."/>
            <person name="Yadav J.S."/>
            <person name="Pangilinan J."/>
            <person name="Larsson K.H."/>
            <person name="Matsuura K."/>
            <person name="Barry K."/>
            <person name="Labutti K."/>
            <person name="Kuo R."/>
            <person name="Ohm R.A."/>
            <person name="Bhattacharya S.S."/>
            <person name="Shirouzu T."/>
            <person name="Yoshinaga Y."/>
            <person name="Martin F.M."/>
            <person name="Grigoriev I.V."/>
            <person name="Hibbett D.S."/>
        </authorList>
    </citation>
    <scope>NUCLEOTIDE SEQUENCE [LARGE SCALE GENOMIC DNA]</scope>
    <source>
        <strain evidence="4 5">HHB12029</strain>
    </source>
</reference>
<evidence type="ECO:0000313" key="5">
    <source>
        <dbReference type="Proteomes" id="UP000077266"/>
    </source>
</evidence>
<sequence>MLAPTIGIISAGAMGAGIAARLTAGGCTVLTDLGNRSASTRKRAQEAGMLDASLSEICTRSHWILSILPPSDARSLAQQFLDAGLDKSTARYVDCNAISPETTRGIAQLLKDAAPRTPYLDAGIIGGPPKGDYEPALYASAEERWEAEGVLQEFGQLKSFGLPVKILPGAGVGGASALKLSYAGIMKGLSGLMITMILSAHADSPATADALMSELAHSGPSLLARSELALKGSQPKAYRFVGEMEEIAAFIDSGLGDNGPGQIFEGMAKLYARLAESVKSGKGDVEVLDDWVDKVKKMRE</sequence>
<dbReference type="Pfam" id="PF03446">
    <property type="entry name" value="NAD_binding_2"/>
    <property type="match status" value="1"/>
</dbReference>
<dbReference type="Gene3D" id="1.10.1040.10">
    <property type="entry name" value="N-(1-d-carboxylethyl)-l-norvaline Dehydrogenase, domain 2"/>
    <property type="match status" value="1"/>
</dbReference>
<evidence type="ECO:0000259" key="3">
    <source>
        <dbReference type="Pfam" id="PF09130"/>
    </source>
</evidence>
<dbReference type="SUPFAM" id="SSF51735">
    <property type="entry name" value="NAD(P)-binding Rossmann-fold domains"/>
    <property type="match status" value="1"/>
</dbReference>
<dbReference type="InterPro" id="IPR015814">
    <property type="entry name" value="Pgluconate_DH_NAD-bd_C"/>
</dbReference>
<organism evidence="4 5">
    <name type="scientific">Exidia glandulosa HHB12029</name>
    <dbReference type="NCBI Taxonomy" id="1314781"/>
    <lineage>
        <taxon>Eukaryota</taxon>
        <taxon>Fungi</taxon>
        <taxon>Dikarya</taxon>
        <taxon>Basidiomycota</taxon>
        <taxon>Agaricomycotina</taxon>
        <taxon>Agaricomycetes</taxon>
        <taxon>Auriculariales</taxon>
        <taxon>Exidiaceae</taxon>
        <taxon>Exidia</taxon>
    </lineage>
</organism>
<dbReference type="EMBL" id="KV425889">
    <property type="protein sequence ID" value="KZW02324.1"/>
    <property type="molecule type" value="Genomic_DNA"/>
</dbReference>
<name>A0A165PKX8_EXIGL</name>
<dbReference type="InterPro" id="IPR006115">
    <property type="entry name" value="6PGDH_NADP-bd"/>
</dbReference>
<evidence type="ECO:0000313" key="4">
    <source>
        <dbReference type="EMBL" id="KZW02324.1"/>
    </source>
</evidence>
<dbReference type="STRING" id="1314781.A0A165PKX8"/>
<dbReference type="Proteomes" id="UP000077266">
    <property type="component" value="Unassembled WGS sequence"/>
</dbReference>
<accession>A0A165PKX8</accession>
<dbReference type="OrthoDB" id="9988102at2759"/>
<dbReference type="PANTHER" id="PTHR43580:SF2">
    <property type="entry name" value="CYTOKINE-LIKE NUCLEAR FACTOR N-PAC"/>
    <property type="match status" value="1"/>
</dbReference>
<dbReference type="PANTHER" id="PTHR43580">
    <property type="entry name" value="OXIDOREDUCTASE GLYR1-RELATED"/>
    <property type="match status" value="1"/>
</dbReference>
<gene>
    <name evidence="4" type="ORF">EXIGLDRAFT_602051</name>
</gene>
<dbReference type="InterPro" id="IPR036291">
    <property type="entry name" value="NAD(P)-bd_dom_sf"/>
</dbReference>
<feature type="domain" description="6-phosphogluconate dehydrogenase NADP-binding" evidence="2">
    <location>
        <begin position="5"/>
        <end position="155"/>
    </location>
</feature>
<protein>
    <submittedName>
        <fullName evidence="4">6-phosphogluconate dehydrogenase C-terminal domain-like protein</fullName>
    </submittedName>
</protein>
<dbReference type="InterPro" id="IPR008927">
    <property type="entry name" value="6-PGluconate_DH-like_C_sf"/>
</dbReference>
<dbReference type="AlphaFoldDB" id="A0A165PKX8"/>
<evidence type="ECO:0000259" key="2">
    <source>
        <dbReference type="Pfam" id="PF03446"/>
    </source>
</evidence>
<comment type="similarity">
    <text evidence="1">Belongs to the HIBADH-related family. NP60 subfamily.</text>
</comment>
<dbReference type="InterPro" id="IPR051265">
    <property type="entry name" value="HIBADH-related_NP60_sf"/>
</dbReference>
<dbReference type="Pfam" id="PF09130">
    <property type="entry name" value="DUF1932"/>
    <property type="match status" value="1"/>
</dbReference>
<feature type="domain" description="Phosphogluconate dehydrogenase NAD-binding putative C-terminal" evidence="3">
    <location>
        <begin position="202"/>
        <end position="273"/>
    </location>
</feature>
<dbReference type="SUPFAM" id="SSF48179">
    <property type="entry name" value="6-phosphogluconate dehydrogenase C-terminal domain-like"/>
    <property type="match status" value="1"/>
</dbReference>
<keyword evidence="5" id="KW-1185">Reference proteome</keyword>
<dbReference type="GO" id="GO:0050661">
    <property type="term" value="F:NADP binding"/>
    <property type="evidence" value="ECO:0007669"/>
    <property type="project" value="InterPro"/>
</dbReference>
<dbReference type="InParanoid" id="A0A165PKX8"/>
<evidence type="ECO:0000256" key="1">
    <source>
        <dbReference type="ARBA" id="ARBA00007598"/>
    </source>
</evidence>
<proteinExistence type="inferred from homology"/>
<dbReference type="InterPro" id="IPR013328">
    <property type="entry name" value="6PGD_dom2"/>
</dbReference>
<dbReference type="Gene3D" id="3.40.50.720">
    <property type="entry name" value="NAD(P)-binding Rossmann-like Domain"/>
    <property type="match status" value="1"/>
</dbReference>